<name>A0A9D1WE14_9GAMM</name>
<dbReference type="NCBIfam" id="NF007075">
    <property type="entry name" value="PRK09526.1"/>
    <property type="match status" value="1"/>
</dbReference>
<accession>A0A9D1WE14</accession>
<keyword evidence="2" id="KW-0238">DNA-binding</keyword>
<feature type="region of interest" description="Disordered" evidence="4">
    <location>
        <begin position="139"/>
        <end position="169"/>
    </location>
</feature>
<dbReference type="GO" id="GO:0000976">
    <property type="term" value="F:transcription cis-regulatory region binding"/>
    <property type="evidence" value="ECO:0007669"/>
    <property type="project" value="TreeGrafter"/>
</dbReference>
<dbReference type="InterPro" id="IPR028082">
    <property type="entry name" value="Peripla_BP_I"/>
</dbReference>
<keyword evidence="3" id="KW-0804">Transcription</keyword>
<evidence type="ECO:0000256" key="1">
    <source>
        <dbReference type="ARBA" id="ARBA00023015"/>
    </source>
</evidence>
<dbReference type="AlphaFoldDB" id="A0A9D1WE14"/>
<gene>
    <name evidence="6" type="ORF">H9850_06870</name>
</gene>
<dbReference type="GO" id="GO:0003700">
    <property type="term" value="F:DNA-binding transcription factor activity"/>
    <property type="evidence" value="ECO:0007669"/>
    <property type="project" value="TreeGrafter"/>
</dbReference>
<evidence type="ECO:0000256" key="2">
    <source>
        <dbReference type="ARBA" id="ARBA00023125"/>
    </source>
</evidence>
<dbReference type="InterPro" id="IPR010982">
    <property type="entry name" value="Lambda_DNA-bd_dom_sf"/>
</dbReference>
<feature type="compositionally biased region" description="Low complexity" evidence="4">
    <location>
        <begin position="51"/>
        <end position="83"/>
    </location>
</feature>
<feature type="compositionally biased region" description="Polar residues" evidence="4">
    <location>
        <begin position="141"/>
        <end position="169"/>
    </location>
</feature>
<organism evidence="6 7">
    <name type="scientific">Candidatus Anaerobiospirillum pullistercoris</name>
    <dbReference type="NCBI Taxonomy" id="2838452"/>
    <lineage>
        <taxon>Bacteria</taxon>
        <taxon>Pseudomonadati</taxon>
        <taxon>Pseudomonadota</taxon>
        <taxon>Gammaproteobacteria</taxon>
        <taxon>Aeromonadales</taxon>
        <taxon>Succinivibrionaceae</taxon>
        <taxon>Anaerobiospirillum</taxon>
    </lineage>
</organism>
<dbReference type="Proteomes" id="UP000886829">
    <property type="component" value="Unassembled WGS sequence"/>
</dbReference>
<dbReference type="SUPFAM" id="SSF53822">
    <property type="entry name" value="Periplasmic binding protein-like I"/>
    <property type="match status" value="1"/>
</dbReference>
<sequence length="571" mass="60841">MEDFGANVEDGVGTPSSATTTQAKKAKVRSKSKNSNASTGSGVDVSLSKHTSAQPKKASAAKAAKTAKTAKAAKAAQAESAVAGEPDLASGHSDKVATKTRARAKAKGQTKANDTSGAAPLLAGTEQDLQTELDVPLAASETPSASSLRGNQDVDSVMSSSEQAAPASHTLNASHVLSAGTLSSSSTSSPLTSRSINSPASSVKAVFAAKNGSRKVTMQDVARHAGVSYQTVSRVLNTPDKVSEATRRKIDQAIAELKYVPNLLARQLGKAERNVIGVVNVPRAMQPSTGVLTYLKDLADKHGYKLMLVVLENPTYDNLKQCMDELHSQMISKVLINAPLSTEIADRVTQEYQESKIIFLDVDPLCPVLNVCFNPLDGTLASIRYLKELGHKKIVIIRGPSGEITSDLRYDAWVRCAKTMGLEIVAVEEGEWTSESGYNAMQRLIDQSCDFTAVVSGNDEMALGAEAVLNQYDLRVPQDVSVIGYDNIVDSAFFLPALTTVNLDRKMQIEIAFRKLISDDTSSSLLPTNLVIRQSCCPPLANNPTDFRSISKALRNIALHLEEAAKDAALP</sequence>
<comment type="caution">
    <text evidence="6">The sequence shown here is derived from an EMBL/GenBank/DDBJ whole genome shotgun (WGS) entry which is preliminary data.</text>
</comment>
<dbReference type="PANTHER" id="PTHR30146">
    <property type="entry name" value="LACI-RELATED TRANSCRIPTIONAL REPRESSOR"/>
    <property type="match status" value="1"/>
</dbReference>
<feature type="compositionally biased region" description="Polar residues" evidence="4">
    <location>
        <begin position="14"/>
        <end position="23"/>
    </location>
</feature>
<dbReference type="PANTHER" id="PTHR30146:SF153">
    <property type="entry name" value="LACTOSE OPERON REPRESSOR"/>
    <property type="match status" value="1"/>
</dbReference>
<proteinExistence type="predicted"/>
<feature type="region of interest" description="Disordered" evidence="4">
    <location>
        <begin position="1"/>
        <end position="120"/>
    </location>
</feature>
<evidence type="ECO:0000256" key="3">
    <source>
        <dbReference type="ARBA" id="ARBA00023163"/>
    </source>
</evidence>
<dbReference type="PROSITE" id="PS50932">
    <property type="entry name" value="HTH_LACI_2"/>
    <property type="match status" value="1"/>
</dbReference>
<dbReference type="CDD" id="cd01392">
    <property type="entry name" value="HTH_LacI"/>
    <property type="match status" value="1"/>
</dbReference>
<dbReference type="SMART" id="SM00354">
    <property type="entry name" value="HTH_LACI"/>
    <property type="match status" value="1"/>
</dbReference>
<dbReference type="InterPro" id="IPR046335">
    <property type="entry name" value="LacI/GalR-like_sensor"/>
</dbReference>
<evidence type="ECO:0000259" key="5">
    <source>
        <dbReference type="PROSITE" id="PS50932"/>
    </source>
</evidence>
<evidence type="ECO:0000313" key="7">
    <source>
        <dbReference type="Proteomes" id="UP000886829"/>
    </source>
</evidence>
<dbReference type="Gene3D" id="1.10.260.40">
    <property type="entry name" value="lambda repressor-like DNA-binding domains"/>
    <property type="match status" value="1"/>
</dbReference>
<dbReference type="PRINTS" id="PR00036">
    <property type="entry name" value="HTHLACI"/>
</dbReference>
<protein>
    <submittedName>
        <fullName evidence="6">Substrate-binding domain-containing protein</fullName>
    </submittedName>
</protein>
<reference evidence="6" key="1">
    <citation type="journal article" date="2021" name="PeerJ">
        <title>Extensive microbial diversity within the chicken gut microbiome revealed by metagenomics and culture.</title>
        <authorList>
            <person name="Gilroy R."/>
            <person name="Ravi A."/>
            <person name="Getino M."/>
            <person name="Pursley I."/>
            <person name="Horton D.L."/>
            <person name="Alikhan N.F."/>
            <person name="Baker D."/>
            <person name="Gharbi K."/>
            <person name="Hall N."/>
            <person name="Watson M."/>
            <person name="Adriaenssens E.M."/>
            <person name="Foster-Nyarko E."/>
            <person name="Jarju S."/>
            <person name="Secka A."/>
            <person name="Antonio M."/>
            <person name="Oren A."/>
            <person name="Chaudhuri R.R."/>
            <person name="La Ragione R."/>
            <person name="Hildebrand F."/>
            <person name="Pallen M.J."/>
        </authorList>
    </citation>
    <scope>NUCLEOTIDE SEQUENCE</scope>
    <source>
        <strain evidence="6">USASDec5-558</strain>
    </source>
</reference>
<evidence type="ECO:0000313" key="6">
    <source>
        <dbReference type="EMBL" id="HIX57178.1"/>
    </source>
</evidence>
<dbReference type="SUPFAM" id="SSF47413">
    <property type="entry name" value="lambda repressor-like DNA-binding domains"/>
    <property type="match status" value="1"/>
</dbReference>
<dbReference type="Pfam" id="PF13377">
    <property type="entry name" value="Peripla_BP_3"/>
    <property type="match status" value="1"/>
</dbReference>
<dbReference type="Gene3D" id="3.40.50.2300">
    <property type="match status" value="2"/>
</dbReference>
<dbReference type="InterPro" id="IPR000843">
    <property type="entry name" value="HTH_LacI"/>
</dbReference>
<evidence type="ECO:0000256" key="4">
    <source>
        <dbReference type="SAM" id="MobiDB-lite"/>
    </source>
</evidence>
<dbReference type="PROSITE" id="PS00356">
    <property type="entry name" value="HTH_LACI_1"/>
    <property type="match status" value="1"/>
</dbReference>
<keyword evidence="1" id="KW-0805">Transcription regulation</keyword>
<feature type="domain" description="HTH lacI-type" evidence="5">
    <location>
        <begin position="216"/>
        <end position="270"/>
    </location>
</feature>
<reference evidence="6" key="2">
    <citation type="submission" date="2021-04" db="EMBL/GenBank/DDBJ databases">
        <authorList>
            <person name="Gilroy R."/>
        </authorList>
    </citation>
    <scope>NUCLEOTIDE SEQUENCE</scope>
    <source>
        <strain evidence="6">USASDec5-558</strain>
    </source>
</reference>
<dbReference type="Pfam" id="PF00356">
    <property type="entry name" value="LacI"/>
    <property type="match status" value="1"/>
</dbReference>
<dbReference type="EMBL" id="DXEV01000137">
    <property type="protein sequence ID" value="HIX57178.1"/>
    <property type="molecule type" value="Genomic_DNA"/>
</dbReference>
<feature type="compositionally biased region" description="Basic residues" evidence="4">
    <location>
        <begin position="98"/>
        <end position="108"/>
    </location>
</feature>